<dbReference type="RefSeq" id="XP_042919974.1">
    <property type="nucleotide sequence ID" value="XM_043066577.1"/>
</dbReference>
<dbReference type="KEGG" id="cre:CHLRE_10g427400v5"/>
<evidence type="ECO:0000313" key="1">
    <source>
        <dbReference type="EMBL" id="PNW77222.1"/>
    </source>
</evidence>
<name>A0A2K3D9L3_CHLRE</name>
<keyword evidence="2" id="KW-1185">Reference proteome</keyword>
<dbReference type="EMBL" id="CM008971">
    <property type="protein sequence ID" value="PNW77222.1"/>
    <property type="molecule type" value="Genomic_DNA"/>
</dbReference>
<sequence>MEFKGSASLHNNDINVLRNVYGGMDMRIERVTASIGRVYLVDQGGNKQQLPVDAQGQLVVTVVDNTNTQIPPHNDEFLFMFADSFIVSVNGVMLMRLDQQRQHAIRAPQTLVHEILEA</sequence>
<dbReference type="AlphaFoldDB" id="A0A2K3D9L3"/>
<dbReference type="Proteomes" id="UP000006906">
    <property type="component" value="Chromosome 10"/>
</dbReference>
<dbReference type="OrthoDB" id="2130967at2759"/>
<dbReference type="Gramene" id="PNW77222">
    <property type="protein sequence ID" value="PNW77222"/>
    <property type="gene ID" value="CHLRE_10g427400v5"/>
</dbReference>
<dbReference type="InParanoid" id="A0A2K3D9L3"/>
<evidence type="ECO:0000313" key="2">
    <source>
        <dbReference type="Proteomes" id="UP000006906"/>
    </source>
</evidence>
<gene>
    <name evidence="1" type="ORF">CHLRE_10g427400v5</name>
</gene>
<proteinExistence type="predicted"/>
<protein>
    <submittedName>
        <fullName evidence="1">Uncharacterized protein</fullName>
    </submittedName>
</protein>
<organism evidence="1 2">
    <name type="scientific">Chlamydomonas reinhardtii</name>
    <name type="common">Chlamydomonas smithii</name>
    <dbReference type="NCBI Taxonomy" id="3055"/>
    <lineage>
        <taxon>Eukaryota</taxon>
        <taxon>Viridiplantae</taxon>
        <taxon>Chlorophyta</taxon>
        <taxon>core chlorophytes</taxon>
        <taxon>Chlorophyceae</taxon>
        <taxon>CS clade</taxon>
        <taxon>Chlamydomonadales</taxon>
        <taxon>Chlamydomonadaceae</taxon>
        <taxon>Chlamydomonas</taxon>
    </lineage>
</organism>
<accession>A0A2K3D9L3</accession>
<dbReference type="GeneID" id="66054981"/>
<reference evidence="1 2" key="1">
    <citation type="journal article" date="2007" name="Science">
        <title>The Chlamydomonas genome reveals the evolution of key animal and plant functions.</title>
        <authorList>
            <person name="Merchant S.S."/>
            <person name="Prochnik S.E."/>
            <person name="Vallon O."/>
            <person name="Harris E.H."/>
            <person name="Karpowicz S.J."/>
            <person name="Witman G.B."/>
            <person name="Terry A."/>
            <person name="Salamov A."/>
            <person name="Fritz-Laylin L.K."/>
            <person name="Marechal-Drouard L."/>
            <person name="Marshall W.F."/>
            <person name="Qu L.H."/>
            <person name="Nelson D.R."/>
            <person name="Sanderfoot A.A."/>
            <person name="Spalding M.H."/>
            <person name="Kapitonov V.V."/>
            <person name="Ren Q."/>
            <person name="Ferris P."/>
            <person name="Lindquist E."/>
            <person name="Shapiro H."/>
            <person name="Lucas S.M."/>
            <person name="Grimwood J."/>
            <person name="Schmutz J."/>
            <person name="Cardol P."/>
            <person name="Cerutti H."/>
            <person name="Chanfreau G."/>
            <person name="Chen C.L."/>
            <person name="Cognat V."/>
            <person name="Croft M.T."/>
            <person name="Dent R."/>
            <person name="Dutcher S."/>
            <person name="Fernandez E."/>
            <person name="Fukuzawa H."/>
            <person name="Gonzalez-Ballester D."/>
            <person name="Gonzalez-Halphen D."/>
            <person name="Hallmann A."/>
            <person name="Hanikenne M."/>
            <person name="Hippler M."/>
            <person name="Inwood W."/>
            <person name="Jabbari K."/>
            <person name="Kalanon M."/>
            <person name="Kuras R."/>
            <person name="Lefebvre P.A."/>
            <person name="Lemaire S.D."/>
            <person name="Lobanov A.V."/>
            <person name="Lohr M."/>
            <person name="Manuell A."/>
            <person name="Meier I."/>
            <person name="Mets L."/>
            <person name="Mittag M."/>
            <person name="Mittelmeier T."/>
            <person name="Moroney J.V."/>
            <person name="Moseley J."/>
            <person name="Napoli C."/>
            <person name="Nedelcu A.M."/>
            <person name="Niyogi K."/>
            <person name="Novoselov S.V."/>
            <person name="Paulsen I.T."/>
            <person name="Pazour G."/>
            <person name="Purton S."/>
            <person name="Ral J.P."/>
            <person name="Riano-Pachon D.M."/>
            <person name="Riekhof W."/>
            <person name="Rymarquis L."/>
            <person name="Schroda M."/>
            <person name="Stern D."/>
            <person name="Umen J."/>
            <person name="Willows R."/>
            <person name="Wilson N."/>
            <person name="Zimmer S.L."/>
            <person name="Allmer J."/>
            <person name="Balk J."/>
            <person name="Bisova K."/>
            <person name="Chen C.J."/>
            <person name="Elias M."/>
            <person name="Gendler K."/>
            <person name="Hauser C."/>
            <person name="Lamb M.R."/>
            <person name="Ledford H."/>
            <person name="Long J.C."/>
            <person name="Minagawa J."/>
            <person name="Page M.D."/>
            <person name="Pan J."/>
            <person name="Pootakham W."/>
            <person name="Roje S."/>
            <person name="Rose A."/>
            <person name="Stahlberg E."/>
            <person name="Terauchi A.M."/>
            <person name="Yang P."/>
            <person name="Ball S."/>
            <person name="Bowler C."/>
            <person name="Dieckmann C.L."/>
            <person name="Gladyshev V.N."/>
            <person name="Green P."/>
            <person name="Jorgensen R."/>
            <person name="Mayfield S."/>
            <person name="Mueller-Roeber B."/>
            <person name="Rajamani S."/>
            <person name="Sayre R.T."/>
            <person name="Brokstein P."/>
            <person name="Dubchak I."/>
            <person name="Goodstein D."/>
            <person name="Hornick L."/>
            <person name="Huang Y.W."/>
            <person name="Jhaveri J."/>
            <person name="Luo Y."/>
            <person name="Martinez D."/>
            <person name="Ngau W.C."/>
            <person name="Otillar B."/>
            <person name="Poliakov A."/>
            <person name="Porter A."/>
            <person name="Szajkowski L."/>
            <person name="Werner G."/>
            <person name="Zhou K."/>
            <person name="Grigoriev I.V."/>
            <person name="Rokhsar D.S."/>
            <person name="Grossman A.R."/>
        </authorList>
    </citation>
    <scope>NUCLEOTIDE SEQUENCE [LARGE SCALE GENOMIC DNA]</scope>
    <source>
        <strain evidence="2">CC-503</strain>
    </source>
</reference>